<dbReference type="EMBL" id="CAJPIN010005992">
    <property type="protein sequence ID" value="CAG2057757.1"/>
    <property type="molecule type" value="Genomic_DNA"/>
</dbReference>
<comment type="caution">
    <text evidence="1">The sequence shown here is derived from an EMBL/GenBank/DDBJ whole genome shotgun (WGS) entry which is preliminary data.</text>
</comment>
<reference evidence="1" key="1">
    <citation type="submission" date="2021-03" db="EMBL/GenBank/DDBJ databases">
        <authorList>
            <person name="Tran Van P."/>
        </authorList>
    </citation>
    <scope>NUCLEOTIDE SEQUENCE</scope>
</reference>
<evidence type="ECO:0000313" key="1">
    <source>
        <dbReference type="EMBL" id="CAG2057757.1"/>
    </source>
</evidence>
<protein>
    <submittedName>
        <fullName evidence="1">Uncharacterized protein</fullName>
    </submittedName>
</protein>
<dbReference type="Proteomes" id="UP001153148">
    <property type="component" value="Unassembled WGS sequence"/>
</dbReference>
<name>A0ABN7NTW7_TIMPD</name>
<keyword evidence="2" id="KW-1185">Reference proteome</keyword>
<sequence>MYPVGVLRRLLSEQCTISVDSGYIEWRLNQARTVHAWRIHIGEEEIIKLGYNRLGYSVISGVASFFQQSVDAHVERFQVLIDSDSAEEETEQVDDDDIVCPTLQESMRADETLSIFCRFRETSLTAGWPTEKYPASYIQQVPHSELEEVNPLPPYVVTCGSSPPFSGNPVWNFRVG</sequence>
<proteinExistence type="predicted"/>
<gene>
    <name evidence="1" type="ORF">TPAB3V08_LOCUS4734</name>
</gene>
<organism evidence="1 2">
    <name type="scientific">Timema podura</name>
    <name type="common">Walking stick</name>
    <dbReference type="NCBI Taxonomy" id="61482"/>
    <lineage>
        <taxon>Eukaryota</taxon>
        <taxon>Metazoa</taxon>
        <taxon>Ecdysozoa</taxon>
        <taxon>Arthropoda</taxon>
        <taxon>Hexapoda</taxon>
        <taxon>Insecta</taxon>
        <taxon>Pterygota</taxon>
        <taxon>Neoptera</taxon>
        <taxon>Polyneoptera</taxon>
        <taxon>Phasmatodea</taxon>
        <taxon>Timematodea</taxon>
        <taxon>Timematoidea</taxon>
        <taxon>Timematidae</taxon>
        <taxon>Timema</taxon>
    </lineage>
</organism>
<evidence type="ECO:0000313" key="2">
    <source>
        <dbReference type="Proteomes" id="UP001153148"/>
    </source>
</evidence>
<accession>A0ABN7NTW7</accession>